<dbReference type="RefSeq" id="WP_074846009.1">
    <property type="nucleotide sequence ID" value="NZ_BAAACD010000021.1"/>
</dbReference>
<evidence type="ECO:0000313" key="2">
    <source>
        <dbReference type="EMBL" id="SFG01251.1"/>
    </source>
</evidence>
<name>A0A1I2NIY7_9CLOT</name>
<gene>
    <name evidence="2" type="ORF">SAMN04487885_12043</name>
</gene>
<organism evidence="2 3">
    <name type="scientific">Clostridium cadaveris</name>
    <dbReference type="NCBI Taxonomy" id="1529"/>
    <lineage>
        <taxon>Bacteria</taxon>
        <taxon>Bacillati</taxon>
        <taxon>Bacillota</taxon>
        <taxon>Clostridia</taxon>
        <taxon>Eubacteriales</taxon>
        <taxon>Clostridiaceae</taxon>
        <taxon>Clostridium</taxon>
    </lineage>
</organism>
<keyword evidence="1" id="KW-0472">Membrane</keyword>
<dbReference type="STRING" id="1529.SAMN04487885_12043"/>
<keyword evidence="3" id="KW-1185">Reference proteome</keyword>
<protein>
    <recommendedName>
        <fullName evidence="4">DUF4446 domain-containing protein</fullName>
    </recommendedName>
</protein>
<keyword evidence="1" id="KW-1133">Transmembrane helix</keyword>
<accession>A0A1I2NIY7</accession>
<dbReference type="Proteomes" id="UP000182135">
    <property type="component" value="Unassembled WGS sequence"/>
</dbReference>
<dbReference type="OrthoDB" id="5244042at2"/>
<dbReference type="InterPro" id="IPR027981">
    <property type="entry name" value="DUF4446"/>
</dbReference>
<dbReference type="AlphaFoldDB" id="A0A1I2NIY7"/>
<dbReference type="Pfam" id="PF14584">
    <property type="entry name" value="DUF4446"/>
    <property type="match status" value="1"/>
</dbReference>
<feature type="transmembrane region" description="Helical" evidence="1">
    <location>
        <begin position="12"/>
        <end position="34"/>
    </location>
</feature>
<reference evidence="2 3" key="1">
    <citation type="submission" date="2016-10" db="EMBL/GenBank/DDBJ databases">
        <authorList>
            <person name="de Groot N.N."/>
        </authorList>
    </citation>
    <scope>NUCLEOTIDE SEQUENCE [LARGE SCALE GENOMIC DNA]</scope>
    <source>
        <strain evidence="2 3">NLAE-zl-G419</strain>
    </source>
</reference>
<proteinExistence type="predicted"/>
<sequence>MEDIIKIISEFGPYIMIGLMTLVLFLIILAIVLFRSLNKLESKYRKVTRGVNNKNLEEVIVDYLNKVEESKKISEDVKALYGDMDSRIKECVQKVSVVRYKAFEDVGSDLSFSLAMLDENNDGILLTGIFGRNESTTYAKPIEKGISRYDLSEEEEEALNNAINK</sequence>
<keyword evidence="1" id="KW-0812">Transmembrane</keyword>
<evidence type="ECO:0008006" key="4">
    <source>
        <dbReference type="Google" id="ProtNLM"/>
    </source>
</evidence>
<evidence type="ECO:0000256" key="1">
    <source>
        <dbReference type="SAM" id="Phobius"/>
    </source>
</evidence>
<dbReference type="EMBL" id="FOOE01000020">
    <property type="protein sequence ID" value="SFG01251.1"/>
    <property type="molecule type" value="Genomic_DNA"/>
</dbReference>
<evidence type="ECO:0000313" key="3">
    <source>
        <dbReference type="Proteomes" id="UP000182135"/>
    </source>
</evidence>
<dbReference type="eggNOG" id="COG1196">
    <property type="taxonomic scope" value="Bacteria"/>
</dbReference>